<keyword evidence="5 6" id="KW-0472">Membrane</keyword>
<evidence type="ECO:0000256" key="6">
    <source>
        <dbReference type="SAM" id="Phobius"/>
    </source>
</evidence>
<comment type="subcellular location">
    <subcellularLocation>
        <location evidence="1">Membrane</location>
        <topology evidence="1">Multi-pass membrane protein</topology>
    </subcellularLocation>
</comment>
<feature type="transmembrane region" description="Helical" evidence="6">
    <location>
        <begin position="54"/>
        <end position="78"/>
    </location>
</feature>
<evidence type="ECO:0000256" key="3">
    <source>
        <dbReference type="ARBA" id="ARBA00022692"/>
    </source>
</evidence>
<dbReference type="GO" id="GO:0016020">
    <property type="term" value="C:membrane"/>
    <property type="evidence" value="ECO:0007669"/>
    <property type="project" value="UniProtKB-SubCell"/>
</dbReference>
<organism evidence="8 9">
    <name type="scientific">candidate division WOR-1 bacterium DG_54_3</name>
    <dbReference type="NCBI Taxonomy" id="1703775"/>
    <lineage>
        <taxon>Bacteria</taxon>
        <taxon>Bacillati</taxon>
        <taxon>Saganbacteria</taxon>
    </lineage>
</organism>
<dbReference type="PANTHER" id="PTHR31272:SF4">
    <property type="entry name" value="CYTOCHROME C-TYPE BIOGENESIS PROTEIN HI_1454-RELATED"/>
    <property type="match status" value="1"/>
</dbReference>
<dbReference type="Pfam" id="PF02683">
    <property type="entry name" value="DsbD_TM"/>
    <property type="match status" value="1"/>
</dbReference>
<dbReference type="Proteomes" id="UP000051861">
    <property type="component" value="Unassembled WGS sequence"/>
</dbReference>
<protein>
    <recommendedName>
        <fullName evidence="7">Cytochrome C biogenesis protein transmembrane domain-containing protein</fullName>
    </recommendedName>
</protein>
<dbReference type="InterPro" id="IPR051790">
    <property type="entry name" value="Cytochrome_c-biogenesis_DsbD"/>
</dbReference>
<accession>A0A0S7XWP0</accession>
<evidence type="ECO:0000313" key="9">
    <source>
        <dbReference type="Proteomes" id="UP000051861"/>
    </source>
</evidence>
<gene>
    <name evidence="8" type="ORF">AMJ44_07710</name>
</gene>
<comment type="similarity">
    <text evidence="2">Belongs to the DsbD family.</text>
</comment>
<evidence type="ECO:0000313" key="8">
    <source>
        <dbReference type="EMBL" id="KPJ66878.1"/>
    </source>
</evidence>
<feature type="domain" description="Cytochrome C biogenesis protein transmembrane" evidence="7">
    <location>
        <begin position="7"/>
        <end position="219"/>
    </location>
</feature>
<comment type="caution">
    <text evidence="8">The sequence shown here is derived from an EMBL/GenBank/DDBJ whole genome shotgun (WGS) entry which is preliminary data.</text>
</comment>
<dbReference type="EMBL" id="LIZX01000070">
    <property type="protein sequence ID" value="KPJ66878.1"/>
    <property type="molecule type" value="Genomic_DNA"/>
</dbReference>
<evidence type="ECO:0000256" key="4">
    <source>
        <dbReference type="ARBA" id="ARBA00022989"/>
    </source>
</evidence>
<reference evidence="8 9" key="1">
    <citation type="journal article" date="2015" name="Microbiome">
        <title>Genomic resolution of linkages in carbon, nitrogen, and sulfur cycling among widespread estuary sediment bacteria.</title>
        <authorList>
            <person name="Baker B.J."/>
            <person name="Lazar C.S."/>
            <person name="Teske A.P."/>
            <person name="Dick G.J."/>
        </authorList>
    </citation>
    <scope>NUCLEOTIDE SEQUENCE [LARGE SCALE GENOMIC DNA]</scope>
    <source>
        <strain evidence="8">DG_54_3</strain>
    </source>
</reference>
<feature type="transmembrane region" description="Helical" evidence="6">
    <location>
        <begin position="124"/>
        <end position="151"/>
    </location>
</feature>
<feature type="transmembrane region" description="Helical" evidence="6">
    <location>
        <begin position="6"/>
        <end position="33"/>
    </location>
</feature>
<dbReference type="GO" id="GO:0017004">
    <property type="term" value="P:cytochrome complex assembly"/>
    <property type="evidence" value="ECO:0007669"/>
    <property type="project" value="InterPro"/>
</dbReference>
<feature type="transmembrane region" description="Helical" evidence="6">
    <location>
        <begin position="200"/>
        <end position="221"/>
    </location>
</feature>
<evidence type="ECO:0000259" key="7">
    <source>
        <dbReference type="Pfam" id="PF02683"/>
    </source>
</evidence>
<evidence type="ECO:0000256" key="5">
    <source>
        <dbReference type="ARBA" id="ARBA00023136"/>
    </source>
</evidence>
<feature type="transmembrane region" description="Helical" evidence="6">
    <location>
        <begin position="163"/>
        <end position="188"/>
    </location>
</feature>
<keyword evidence="4 6" id="KW-1133">Transmembrane helix</keyword>
<dbReference type="AlphaFoldDB" id="A0A0S7XWP0"/>
<evidence type="ECO:0000256" key="2">
    <source>
        <dbReference type="ARBA" id="ARBA00006143"/>
    </source>
</evidence>
<proteinExistence type="inferred from homology"/>
<evidence type="ECO:0000256" key="1">
    <source>
        <dbReference type="ARBA" id="ARBA00004141"/>
    </source>
</evidence>
<keyword evidence="3 6" id="KW-0812">Transmembrane</keyword>
<name>A0A0S7XWP0_UNCSA</name>
<dbReference type="InterPro" id="IPR003834">
    <property type="entry name" value="Cyt_c_assmbl_TM_dom"/>
</dbReference>
<feature type="transmembrane region" description="Helical" evidence="6">
    <location>
        <begin position="84"/>
        <end position="104"/>
    </location>
</feature>
<dbReference type="PANTHER" id="PTHR31272">
    <property type="entry name" value="CYTOCHROME C-TYPE BIOGENESIS PROTEIN HI_1454-RELATED"/>
    <property type="match status" value="1"/>
</dbReference>
<sequence>MTQNLNLAIAFAGGLLTFFSPCFLPLVPAYLVYITGLSFEEVKNVRLMSVIHSLLFIFGFTIVFTFLGISASLLGQFFYDLRDAFRIAGGILIILLGLYLTGMLRLPFLDLERRLTISSRPAGLLGSVFIGMVFALGWLPCVGPILAGILILASHAETLGQGALMLISFSLGLGFPLFLASLALNYFLSFSEKIEKHLRTVHKVSGIFLIAVGILLITNYLQGVTNWLIDLTGYKGI</sequence>